<evidence type="ECO:0000256" key="1">
    <source>
        <dbReference type="ARBA" id="ARBA00012513"/>
    </source>
</evidence>
<keyword evidence="8" id="KW-0472">Membrane</keyword>
<dbReference type="Gene3D" id="3.30.200.20">
    <property type="entry name" value="Phosphorylase Kinase, domain 1"/>
    <property type="match status" value="1"/>
</dbReference>
<dbReference type="Proteomes" id="UP000298111">
    <property type="component" value="Unassembled WGS sequence"/>
</dbReference>
<dbReference type="InterPro" id="IPR013783">
    <property type="entry name" value="Ig-like_fold"/>
</dbReference>
<evidence type="ECO:0000256" key="7">
    <source>
        <dbReference type="SAM" id="MobiDB-lite"/>
    </source>
</evidence>
<gene>
    <name evidence="10" type="ORF">D8771_09995</name>
</gene>
<dbReference type="CDD" id="cd14014">
    <property type="entry name" value="STKc_PknB_like"/>
    <property type="match status" value="1"/>
</dbReference>
<dbReference type="PROSITE" id="PS50011">
    <property type="entry name" value="PROTEIN_KINASE_DOM"/>
    <property type="match status" value="1"/>
</dbReference>
<feature type="compositionally biased region" description="Low complexity" evidence="7">
    <location>
        <begin position="8"/>
        <end position="22"/>
    </location>
</feature>
<keyword evidence="5 10" id="KW-0418">Kinase</keyword>
<evidence type="ECO:0000313" key="10">
    <source>
        <dbReference type="EMBL" id="TGG85501.1"/>
    </source>
</evidence>
<dbReference type="GO" id="GO:0005975">
    <property type="term" value="P:carbohydrate metabolic process"/>
    <property type="evidence" value="ECO:0007669"/>
    <property type="project" value="UniProtKB-ARBA"/>
</dbReference>
<dbReference type="GO" id="GO:0005524">
    <property type="term" value="F:ATP binding"/>
    <property type="evidence" value="ECO:0007669"/>
    <property type="project" value="UniProtKB-KW"/>
</dbReference>
<keyword evidence="8" id="KW-1133">Transmembrane helix</keyword>
<dbReference type="InterPro" id="IPR000719">
    <property type="entry name" value="Prot_kinase_dom"/>
</dbReference>
<reference evidence="10 11" key="1">
    <citation type="submission" date="2018-10" db="EMBL/GenBank/DDBJ databases">
        <title>Isolation of pseudouridimycin from Streptomyces albus DSM 40763.</title>
        <authorList>
            <person name="Rosenqvist P."/>
            <person name="Metsae-Ketelae M."/>
            <person name="Virta P."/>
        </authorList>
    </citation>
    <scope>NUCLEOTIDE SEQUENCE [LARGE SCALE GENOMIC DNA]</scope>
    <source>
        <strain evidence="10 11">DSM 40763</strain>
    </source>
</reference>
<evidence type="ECO:0000256" key="2">
    <source>
        <dbReference type="ARBA" id="ARBA00022527"/>
    </source>
</evidence>
<evidence type="ECO:0000256" key="4">
    <source>
        <dbReference type="ARBA" id="ARBA00022741"/>
    </source>
</evidence>
<organism evidence="10 11">
    <name type="scientific">Streptomyces albus</name>
    <dbReference type="NCBI Taxonomy" id="1888"/>
    <lineage>
        <taxon>Bacteria</taxon>
        <taxon>Bacillati</taxon>
        <taxon>Actinomycetota</taxon>
        <taxon>Actinomycetes</taxon>
        <taxon>Kitasatosporales</taxon>
        <taxon>Streptomycetaceae</taxon>
        <taxon>Streptomyces</taxon>
    </lineage>
</organism>
<dbReference type="Gene3D" id="2.60.40.10">
    <property type="entry name" value="Immunoglobulins"/>
    <property type="match status" value="1"/>
</dbReference>
<keyword evidence="8" id="KW-0812">Transmembrane</keyword>
<dbReference type="GO" id="GO:0004674">
    <property type="term" value="F:protein serine/threonine kinase activity"/>
    <property type="evidence" value="ECO:0007669"/>
    <property type="project" value="UniProtKB-KW"/>
</dbReference>
<evidence type="ECO:0000259" key="9">
    <source>
        <dbReference type="PROSITE" id="PS50011"/>
    </source>
</evidence>
<proteinExistence type="predicted"/>
<dbReference type="GeneID" id="75180395"/>
<sequence length="520" mass="53462">MNVTPSWGPAEGTAGAATPAAPLHVPGPHPWNGAPPAAAPGRAPGAVPVLPDGYEPGRVLSAGPRGTVVQCRETSSGREVAVRVLPPTVDDPARRLAAHSELLAAGAAARHPCAVTVRDAGFTSAGQPYVVEDLCRGGSAQDRLAAGGPFPVEDVLVVGVRLALALHSAHRRGVLHLDVRPANVLHHDARGPLLAGHALGRVVQRAAPSQGAVFDPAYAARELFGWEAPGPAADVYALGATLFALLAGAPARESAVRQGGAALYEAVMTGGLPRPPRGDVPEPLFALLHRMTAPHAEGRPPLTEVHEVLRSLLPVSRAAQVPDLQPEAEPAVPLPGWDPADDALTEPPPVVDDDPDSPEAVARRRRVRNRVLAACGALLLVAGAGAALFLVRAAGGGGEPAADGPSKRPAGSAHPLPKGQVPDFQAQNVKVTRVGQQVQVVWDAPKKPQPVYGYAITAQSADGRTVKVKNTNADEPTVVFSSPPVEPGSCYVVTSLVQTADGSVGLASAESVCDKGERQD</sequence>
<accession>A0A8H1LHF5</accession>
<comment type="caution">
    <text evidence="10">The sequence shown here is derived from an EMBL/GenBank/DDBJ whole genome shotgun (WGS) entry which is preliminary data.</text>
</comment>
<feature type="region of interest" description="Disordered" evidence="7">
    <location>
        <begin position="396"/>
        <end position="421"/>
    </location>
</feature>
<evidence type="ECO:0000256" key="8">
    <source>
        <dbReference type="SAM" id="Phobius"/>
    </source>
</evidence>
<keyword evidence="4" id="KW-0547">Nucleotide-binding</keyword>
<evidence type="ECO:0000256" key="5">
    <source>
        <dbReference type="ARBA" id="ARBA00022777"/>
    </source>
</evidence>
<dbReference type="PANTHER" id="PTHR43289">
    <property type="entry name" value="MITOGEN-ACTIVATED PROTEIN KINASE KINASE KINASE 20-RELATED"/>
    <property type="match status" value="1"/>
</dbReference>
<feature type="region of interest" description="Disordered" evidence="7">
    <location>
        <begin position="1"/>
        <end position="50"/>
    </location>
</feature>
<name>A0A8H1LHF5_9ACTN</name>
<feature type="domain" description="Protein kinase" evidence="9">
    <location>
        <begin position="54"/>
        <end position="309"/>
    </location>
</feature>
<evidence type="ECO:0000256" key="6">
    <source>
        <dbReference type="ARBA" id="ARBA00022840"/>
    </source>
</evidence>
<evidence type="ECO:0000256" key="3">
    <source>
        <dbReference type="ARBA" id="ARBA00022679"/>
    </source>
</evidence>
<dbReference type="InterPro" id="IPR036116">
    <property type="entry name" value="FN3_sf"/>
</dbReference>
<dbReference type="InterPro" id="IPR011009">
    <property type="entry name" value="Kinase-like_dom_sf"/>
</dbReference>
<dbReference type="Gene3D" id="1.10.510.10">
    <property type="entry name" value="Transferase(Phosphotransferase) domain 1"/>
    <property type="match status" value="1"/>
</dbReference>
<protein>
    <recommendedName>
        <fullName evidence="1">non-specific serine/threonine protein kinase</fullName>
        <ecNumber evidence="1">2.7.11.1</ecNumber>
    </recommendedName>
</protein>
<dbReference type="PANTHER" id="PTHR43289:SF6">
    <property type="entry name" value="SERINE_THREONINE-PROTEIN KINASE NEKL-3"/>
    <property type="match status" value="1"/>
</dbReference>
<dbReference type="SMART" id="SM00220">
    <property type="entry name" value="S_TKc"/>
    <property type="match status" value="1"/>
</dbReference>
<evidence type="ECO:0000313" key="11">
    <source>
        <dbReference type="Proteomes" id="UP000298111"/>
    </source>
</evidence>
<feature type="compositionally biased region" description="Low complexity" evidence="7">
    <location>
        <begin position="30"/>
        <end position="50"/>
    </location>
</feature>
<keyword evidence="3" id="KW-0808">Transferase</keyword>
<feature type="transmembrane region" description="Helical" evidence="8">
    <location>
        <begin position="371"/>
        <end position="391"/>
    </location>
</feature>
<dbReference type="Pfam" id="PF00069">
    <property type="entry name" value="Pkinase"/>
    <property type="match status" value="1"/>
</dbReference>
<dbReference type="AlphaFoldDB" id="A0A8H1LHF5"/>
<keyword evidence="6" id="KW-0067">ATP-binding</keyword>
<feature type="region of interest" description="Disordered" evidence="7">
    <location>
        <begin position="320"/>
        <end position="359"/>
    </location>
</feature>
<dbReference type="EMBL" id="RCIY01000044">
    <property type="protein sequence ID" value="TGG85501.1"/>
    <property type="molecule type" value="Genomic_DNA"/>
</dbReference>
<dbReference type="RefSeq" id="WP_106967428.1">
    <property type="nucleotide sequence ID" value="NZ_CP103060.1"/>
</dbReference>
<dbReference type="SUPFAM" id="SSF49265">
    <property type="entry name" value="Fibronectin type III"/>
    <property type="match status" value="1"/>
</dbReference>
<dbReference type="EC" id="2.7.11.1" evidence="1"/>
<keyword evidence="2 10" id="KW-0723">Serine/threonine-protein kinase</keyword>
<dbReference type="SUPFAM" id="SSF56112">
    <property type="entry name" value="Protein kinase-like (PK-like)"/>
    <property type="match status" value="1"/>
</dbReference>